<proteinExistence type="predicted"/>
<dbReference type="PANTHER" id="PTHR36925">
    <property type="entry name" value="COBALT-PRECORRIN-6A REDUCTASE"/>
    <property type="match status" value="1"/>
</dbReference>
<dbReference type="GO" id="GO:0016994">
    <property type="term" value="F:precorrin-6A reductase activity"/>
    <property type="evidence" value="ECO:0007669"/>
    <property type="project" value="InterPro"/>
</dbReference>
<dbReference type="OrthoDB" id="5183775at2"/>
<dbReference type="UniPathway" id="UPA00148"/>
<keyword evidence="2" id="KW-0169">Cobalamin biosynthesis</keyword>
<sequence>MSSRSSTDTAPRAARPRQILLLGGTTEAAALEPLLDGHPRLHATVSLAGRTRKPAPSRLTRRTGGFGGADGLAAWLRDHAIDAVVDATHPFARQISANAVAATRRAGVPLARLTRPPWQAGPGDHWLRVSDLEAAARALPGLGRRVLITTGRQHLEAFAAAPELDYVIRTIDPPEPPPALPRVTWLRARGPFSLADEHRLLETHAIDVLVTKDSGGEATAPKLQAARERGIPVVMVDRPPDAPGVPRFHAPQAALEWLEGLARVHCDSADST</sequence>
<evidence type="ECO:0000313" key="4">
    <source>
        <dbReference type="EMBL" id="OOC09141.1"/>
    </source>
</evidence>
<accession>A0A1V2ZVW5</accession>
<name>A0A1V2ZVW5_9GAMM</name>
<protein>
    <submittedName>
        <fullName evidence="4">Cobalt-precorrin-6A reductase</fullName>
    </submittedName>
</protein>
<dbReference type="GO" id="GO:0009236">
    <property type="term" value="P:cobalamin biosynthetic process"/>
    <property type="evidence" value="ECO:0007669"/>
    <property type="project" value="UniProtKB-UniPathway"/>
</dbReference>
<dbReference type="STRING" id="252474.B1A74_12540"/>
<dbReference type="InterPro" id="IPR003723">
    <property type="entry name" value="Precorrin-6x_reduct"/>
</dbReference>
<organism evidence="4 5">
    <name type="scientific">Thioalkalivibrio halophilus</name>
    <dbReference type="NCBI Taxonomy" id="252474"/>
    <lineage>
        <taxon>Bacteria</taxon>
        <taxon>Pseudomonadati</taxon>
        <taxon>Pseudomonadota</taxon>
        <taxon>Gammaproteobacteria</taxon>
        <taxon>Chromatiales</taxon>
        <taxon>Ectothiorhodospiraceae</taxon>
        <taxon>Thioalkalivibrio</taxon>
    </lineage>
</organism>
<keyword evidence="5" id="KW-1185">Reference proteome</keyword>
<reference evidence="4 5" key="1">
    <citation type="submission" date="2017-02" db="EMBL/GenBank/DDBJ databases">
        <title>Genomic diversity within the haloalkaliphilic genus Thioalkalivibrio.</title>
        <authorList>
            <person name="Ahn A.-C."/>
            <person name="Meier-Kolthoff J."/>
            <person name="Overmars L."/>
            <person name="Richter M."/>
            <person name="Woyke T."/>
            <person name="Sorokin D.Y."/>
            <person name="Muyzer G."/>
        </authorList>
    </citation>
    <scope>NUCLEOTIDE SEQUENCE [LARGE SCALE GENOMIC DNA]</scope>
    <source>
        <strain evidence="4 5">HL17</strain>
    </source>
</reference>
<dbReference type="RefSeq" id="WP_077244819.1">
    <property type="nucleotide sequence ID" value="NZ_MUZR01000060.1"/>
</dbReference>
<dbReference type="PANTHER" id="PTHR36925:SF1">
    <property type="entry name" value="COBALT-PRECORRIN-6A REDUCTASE"/>
    <property type="match status" value="1"/>
</dbReference>
<comment type="caution">
    <text evidence="4">The sequence shown here is derived from an EMBL/GenBank/DDBJ whole genome shotgun (WGS) entry which is preliminary data.</text>
</comment>
<gene>
    <name evidence="4" type="ORF">B1A74_12540</name>
</gene>
<dbReference type="EMBL" id="MUZR01000060">
    <property type="protein sequence ID" value="OOC09141.1"/>
    <property type="molecule type" value="Genomic_DNA"/>
</dbReference>
<dbReference type="NCBIfam" id="NF005968">
    <property type="entry name" value="PRK08057.1-2"/>
    <property type="match status" value="1"/>
</dbReference>
<dbReference type="PROSITE" id="PS51014">
    <property type="entry name" value="COBK_CBIJ"/>
    <property type="match status" value="1"/>
</dbReference>
<comment type="pathway">
    <text evidence="1">Cofactor biosynthesis; adenosylcobalamin biosynthesis.</text>
</comment>
<evidence type="ECO:0000256" key="3">
    <source>
        <dbReference type="ARBA" id="ARBA00023002"/>
    </source>
</evidence>
<dbReference type="AlphaFoldDB" id="A0A1V2ZVW5"/>
<evidence type="ECO:0000256" key="1">
    <source>
        <dbReference type="ARBA" id="ARBA00004953"/>
    </source>
</evidence>
<evidence type="ECO:0000313" key="5">
    <source>
        <dbReference type="Proteomes" id="UP000189177"/>
    </source>
</evidence>
<dbReference type="Pfam" id="PF02571">
    <property type="entry name" value="CbiJ"/>
    <property type="match status" value="1"/>
</dbReference>
<keyword evidence="3" id="KW-0560">Oxidoreductase</keyword>
<evidence type="ECO:0000256" key="2">
    <source>
        <dbReference type="ARBA" id="ARBA00022573"/>
    </source>
</evidence>
<dbReference type="NCBIfam" id="TIGR00715">
    <property type="entry name" value="precor6x_red"/>
    <property type="match status" value="1"/>
</dbReference>
<dbReference type="Gene3D" id="3.40.50.2300">
    <property type="match status" value="1"/>
</dbReference>
<dbReference type="Proteomes" id="UP000189177">
    <property type="component" value="Unassembled WGS sequence"/>
</dbReference>